<dbReference type="AlphaFoldDB" id="A0A4R1RQ85"/>
<dbReference type="PRINTS" id="PR00413">
    <property type="entry name" value="HADHALOGNASE"/>
</dbReference>
<dbReference type="Gene3D" id="2.70.98.40">
    <property type="entry name" value="Glycoside hydrolase, family 65, N-terminal domain"/>
    <property type="match status" value="1"/>
</dbReference>
<dbReference type="InterPro" id="IPR012341">
    <property type="entry name" value="6hp_glycosidase-like_sf"/>
</dbReference>
<dbReference type="GO" id="GO:0000287">
    <property type="term" value="F:magnesium ion binding"/>
    <property type="evidence" value="ECO:0007669"/>
    <property type="project" value="InterPro"/>
</dbReference>
<feature type="domain" description="Glycoside hydrolase family 65 N-terminal" evidence="8">
    <location>
        <begin position="225"/>
        <end position="451"/>
    </location>
</feature>
<dbReference type="GO" id="GO:0016757">
    <property type="term" value="F:glycosyltransferase activity"/>
    <property type="evidence" value="ECO:0007669"/>
    <property type="project" value="UniProtKB-ARBA"/>
</dbReference>
<dbReference type="NCBIfam" id="TIGR02009">
    <property type="entry name" value="PGMB-YQAB-SF"/>
    <property type="match status" value="1"/>
</dbReference>
<dbReference type="InterPro" id="IPR037018">
    <property type="entry name" value="GH65_N"/>
</dbReference>
<evidence type="ECO:0000259" key="8">
    <source>
        <dbReference type="Pfam" id="PF03636"/>
    </source>
</evidence>
<protein>
    <submittedName>
        <fullName evidence="9">Beta-phosphoglucomutase</fullName>
    </submittedName>
</protein>
<feature type="binding site" evidence="3">
    <location>
        <position position="146"/>
    </location>
    <ligand>
        <name>substrate</name>
    </ligand>
</feature>
<feature type="binding site" evidence="3">
    <location>
        <begin position="115"/>
        <end position="119"/>
    </location>
    <ligand>
        <name>substrate</name>
    </ligand>
</feature>
<feature type="binding site" evidence="3">
    <location>
        <position position="77"/>
    </location>
    <ligand>
        <name>substrate</name>
    </ligand>
</feature>
<dbReference type="SFLD" id="SFLDS00003">
    <property type="entry name" value="Haloacid_Dehalogenase"/>
    <property type="match status" value="1"/>
</dbReference>
<sequence length="989" mass="108838">MSTMQAAIFDLDGVIVDTAKYHYLAWKRLAGELGFDFAPEDNERLKGVSRMRSLAIILEIGGIRLSEAEQAEWAARKNAWYLEYIGAMTPAEILPGVVPFLNRLRQRGIKTALASASKNAGLILEKLGIGPLFDAVVDGNAVAKAKPDPEVFVTAAARLGVPAGECVVFEDAVAGIAAARGAGMAVIGIGDPRILTEADLVIADFTRLNEALLTGEPSDAALLIREEGFRPERIELNGSKFVLGNGYAGYRGTLEEDGAAEQAACTLAGLYDRRGEAWREPVNAPNGFYTVLHYEGQRLAATALPPREHCQEMDMRRGLHRRATRFAVEDATVTIAAERFLSLADPHLLALEYRFRADRSGQVLLETGIDAAVWDINGPHLAQLALDQRDGQLLAEAVTNEGEGLAVAEAWDWDGPCTEVEGERNILRRVALTVEAGREYCFHKYVSIFTAKDGVPDPAGAALAHNREARGLGYQRLRLRHAQLWHERWLRADVRIDGDPVAQLALRYSIYLLLSAAPAHSGQVSIPGRGLSGQTYKGAIFWDTELFMLPFFDYTHPELARNLVLYRCHTLAGARRKAAEYGYEGAFYAWESQERGDDACTLFNVTDVFTGRPMRTYFRDKQIHISAAVAHAIWQYCRISGDRTVLLAGGAEAILECARFFHSHAYFKPAQNRYELLEVTGPDEYHERVANNAYTNAMARRTFRIARELLEWLQTEEEEYGRALLAKLRIADGAAFIADMAERLYVPAPDPGTLLIEQFDGYFRLEDVTLAELKGRMKHPHEYLGGGNGLATTTRILKQADVVALLNLFKEEYSQDVKRANWEYYEPRTEHGSSLSPCVYAMLAADIGKPDWAYPYFMKTATLDLNGDYKRFVGTLYIGGTHPAANGGAWMAAVLGFGGLHCDGETIRFKPALPSHWQGLSFHFQMKGDWFAAEITPQAVQVTAAAANRATVRVTIAGQTLDCAPGQTVTVHGEFGRGGAEPGGEAAAG</sequence>
<dbReference type="InterPro" id="IPR005194">
    <property type="entry name" value="Glyco_hydro_65_C"/>
</dbReference>
<keyword evidence="10" id="KW-1185">Reference proteome</keyword>
<dbReference type="OrthoDB" id="9758855at2"/>
<dbReference type="NCBIfam" id="TIGR01509">
    <property type="entry name" value="HAD-SF-IA-v3"/>
    <property type="match status" value="1"/>
</dbReference>
<feature type="binding site" evidence="4">
    <location>
        <position position="10"/>
    </location>
    <ligand>
        <name>Mg(2+)</name>
        <dbReference type="ChEBI" id="CHEBI:18420"/>
    </ligand>
</feature>
<dbReference type="GO" id="GO:0004553">
    <property type="term" value="F:hydrolase activity, hydrolyzing O-glycosyl compounds"/>
    <property type="evidence" value="ECO:0007669"/>
    <property type="project" value="TreeGrafter"/>
</dbReference>
<comment type="cofactor">
    <cofactor evidence="4">
        <name>Mg(2+)</name>
        <dbReference type="ChEBI" id="CHEBI:18420"/>
    </cofactor>
    <text evidence="4">Binds 2 magnesium ions per subunit.</text>
</comment>
<feature type="site" description="Important for catalytic activity and assists the phosphoryl transfer reaction to Asp8 by balancing charge and orienting the reacting groups" evidence="5">
    <location>
        <position position="115"/>
    </location>
</feature>
<reference evidence="9 10" key="1">
    <citation type="submission" date="2019-03" db="EMBL/GenBank/DDBJ databases">
        <title>Genomic Encyclopedia of Type Strains, Phase IV (KMG-IV): sequencing the most valuable type-strain genomes for metagenomic binning, comparative biology and taxonomic classification.</title>
        <authorList>
            <person name="Goeker M."/>
        </authorList>
    </citation>
    <scope>NUCLEOTIDE SEQUENCE [LARGE SCALE GENOMIC DNA]</scope>
    <source>
        <strain evidence="9 10">LX-B</strain>
    </source>
</reference>
<dbReference type="InterPro" id="IPR005196">
    <property type="entry name" value="Glyco_hydro_65_N"/>
</dbReference>
<dbReference type="SUPFAM" id="SSF56784">
    <property type="entry name" value="HAD-like"/>
    <property type="match status" value="1"/>
</dbReference>
<evidence type="ECO:0000259" key="6">
    <source>
        <dbReference type="Pfam" id="PF03632"/>
    </source>
</evidence>
<dbReference type="GO" id="GO:0030246">
    <property type="term" value="F:carbohydrate binding"/>
    <property type="evidence" value="ECO:0007669"/>
    <property type="project" value="InterPro"/>
</dbReference>
<evidence type="ECO:0000256" key="3">
    <source>
        <dbReference type="PIRSR" id="PIRSR610972-2"/>
    </source>
</evidence>
<evidence type="ECO:0000256" key="2">
    <source>
        <dbReference type="PIRSR" id="PIRSR610972-1"/>
    </source>
</evidence>
<keyword evidence="4" id="KW-0479">Metal-binding</keyword>
<dbReference type="Pfam" id="PF03636">
    <property type="entry name" value="Glyco_hydro_65N"/>
    <property type="match status" value="1"/>
</dbReference>
<evidence type="ECO:0000256" key="1">
    <source>
        <dbReference type="ARBA" id="ARBA00006171"/>
    </source>
</evidence>
<dbReference type="InterPro" id="IPR008928">
    <property type="entry name" value="6-hairpin_glycosidase_sf"/>
</dbReference>
<dbReference type="InterPro" id="IPR011013">
    <property type="entry name" value="Gal_mutarotase_sf_dom"/>
</dbReference>
<evidence type="ECO:0000259" key="7">
    <source>
        <dbReference type="Pfam" id="PF03633"/>
    </source>
</evidence>
<accession>A0A4R1RQ85</accession>
<dbReference type="Gene3D" id="1.50.10.10">
    <property type="match status" value="1"/>
</dbReference>
<dbReference type="EMBL" id="SLUN01000013">
    <property type="protein sequence ID" value="TCL68548.1"/>
    <property type="molecule type" value="Genomic_DNA"/>
</dbReference>
<feature type="active site" description="Proton donor/acceptor" evidence="2">
    <location>
        <position position="12"/>
    </location>
</feature>
<dbReference type="InterPro" id="IPR010976">
    <property type="entry name" value="B-phosphoglucomutase_hydrolase"/>
</dbReference>
<feature type="binding site" evidence="4">
    <location>
        <position position="171"/>
    </location>
    <ligand>
        <name>Mg(2+)</name>
        <dbReference type="ChEBI" id="CHEBI:18420"/>
    </ligand>
</feature>
<name>A0A4R1RQ85_HYDET</name>
<feature type="binding site" evidence="4">
    <location>
        <position position="12"/>
    </location>
    <ligand>
        <name>Mg(2+)</name>
        <dbReference type="ChEBI" id="CHEBI:18420"/>
    </ligand>
</feature>
<feature type="binding site" evidence="3">
    <location>
        <begin position="45"/>
        <end position="50"/>
    </location>
    <ligand>
        <name>substrate</name>
    </ligand>
</feature>
<dbReference type="PANTHER" id="PTHR11051:SF8">
    <property type="entry name" value="PROTEIN-GLUCOSYLGALACTOSYLHYDROXYLYSINE GLUCOSIDASE"/>
    <property type="match status" value="1"/>
</dbReference>
<feature type="site" description="Important for catalytic activity and assists the phosphoryl transfer reaction to Asp8 by balancing charge and orienting the reacting groups" evidence="5">
    <location>
        <position position="146"/>
    </location>
</feature>
<dbReference type="RefSeq" id="WP_132014534.1">
    <property type="nucleotide sequence ID" value="NZ_SLUN01000013.1"/>
</dbReference>
<dbReference type="Gene3D" id="1.10.150.240">
    <property type="entry name" value="Putative phosphatase, domain 2"/>
    <property type="match status" value="1"/>
</dbReference>
<feature type="active site" description="Proton donor/acceptor" evidence="2">
    <location>
        <position position="10"/>
    </location>
</feature>
<dbReference type="GO" id="GO:0008801">
    <property type="term" value="F:beta-phosphoglucomutase activity"/>
    <property type="evidence" value="ECO:0007669"/>
    <property type="project" value="InterPro"/>
</dbReference>
<evidence type="ECO:0000256" key="4">
    <source>
        <dbReference type="PIRSR" id="PIRSR610972-3"/>
    </source>
</evidence>
<dbReference type="NCBIfam" id="TIGR01990">
    <property type="entry name" value="bPGM"/>
    <property type="match status" value="1"/>
</dbReference>
<evidence type="ECO:0000313" key="10">
    <source>
        <dbReference type="Proteomes" id="UP000295008"/>
    </source>
</evidence>
<dbReference type="InterPro" id="IPR036412">
    <property type="entry name" value="HAD-like_sf"/>
</dbReference>
<dbReference type="Pfam" id="PF00702">
    <property type="entry name" value="Hydrolase"/>
    <property type="match status" value="1"/>
</dbReference>
<dbReference type="GO" id="GO:0005975">
    <property type="term" value="P:carbohydrate metabolic process"/>
    <property type="evidence" value="ECO:0007669"/>
    <property type="project" value="InterPro"/>
</dbReference>
<dbReference type="SFLD" id="SFLDG01129">
    <property type="entry name" value="C1.5:_HAD__Beta-PGM__Phosphata"/>
    <property type="match status" value="1"/>
</dbReference>
<feature type="domain" description="Glycoside hydrolase family 65 C-terminal" evidence="7">
    <location>
        <begin position="902"/>
        <end position="961"/>
    </location>
</feature>
<organism evidence="9 10">
    <name type="scientific">Hydrogenispora ethanolica</name>
    <dbReference type="NCBI Taxonomy" id="1082276"/>
    <lineage>
        <taxon>Bacteria</taxon>
        <taxon>Bacillati</taxon>
        <taxon>Bacillota</taxon>
        <taxon>Hydrogenispora</taxon>
    </lineage>
</organism>
<gene>
    <name evidence="9" type="ORF">EDC14_101389</name>
</gene>
<dbReference type="InterPro" id="IPR023198">
    <property type="entry name" value="PGP-like_dom2"/>
</dbReference>
<dbReference type="InterPro" id="IPR005195">
    <property type="entry name" value="Glyco_hydro_65_M"/>
</dbReference>
<feature type="domain" description="Glycoside hydrolase family 65 central catalytic" evidence="6">
    <location>
        <begin position="507"/>
        <end position="890"/>
    </location>
</feature>
<dbReference type="SFLD" id="SFLDG01135">
    <property type="entry name" value="C1.5.6:_HAD__Beta-PGM__Phospha"/>
    <property type="match status" value="1"/>
</dbReference>
<feature type="binding site" evidence="3">
    <location>
        <begin position="10"/>
        <end position="12"/>
    </location>
    <ligand>
        <name>substrate</name>
    </ligand>
</feature>
<comment type="caution">
    <text evidence="9">The sequence shown here is derived from an EMBL/GenBank/DDBJ whole genome shotgun (WGS) entry which is preliminary data.</text>
</comment>
<dbReference type="Gene3D" id="3.40.50.1000">
    <property type="entry name" value="HAD superfamily/HAD-like"/>
    <property type="match status" value="1"/>
</dbReference>
<dbReference type="Pfam" id="PF03633">
    <property type="entry name" value="Glyco_hydro_65C"/>
    <property type="match status" value="1"/>
</dbReference>
<dbReference type="Pfam" id="PF03632">
    <property type="entry name" value="Glyco_hydro_65m"/>
    <property type="match status" value="1"/>
</dbReference>
<feature type="binding site" evidence="3">
    <location>
        <position position="26"/>
    </location>
    <ligand>
        <name>substrate</name>
    </ligand>
</feature>
<dbReference type="PANTHER" id="PTHR11051">
    <property type="entry name" value="GLYCOSYL HYDROLASE-RELATED"/>
    <property type="match status" value="1"/>
</dbReference>
<proteinExistence type="inferred from homology"/>
<feature type="binding site" evidence="3">
    <location>
        <position position="53"/>
    </location>
    <ligand>
        <name>substrate</name>
    </ligand>
</feature>
<evidence type="ECO:0000256" key="5">
    <source>
        <dbReference type="PIRSR" id="PIRSR610972-4"/>
    </source>
</evidence>
<dbReference type="InterPro" id="IPR023214">
    <property type="entry name" value="HAD_sf"/>
</dbReference>
<keyword evidence="4" id="KW-0460">Magnesium</keyword>
<dbReference type="Gene3D" id="2.60.420.10">
    <property type="entry name" value="Maltose phosphorylase, domain 3"/>
    <property type="match status" value="1"/>
</dbReference>
<feature type="binding site" evidence="4">
    <location>
        <position position="170"/>
    </location>
    <ligand>
        <name>Mg(2+)</name>
        <dbReference type="ChEBI" id="CHEBI:18420"/>
    </ligand>
</feature>
<dbReference type="SUPFAM" id="SSF74650">
    <property type="entry name" value="Galactose mutarotase-like"/>
    <property type="match status" value="1"/>
</dbReference>
<comment type="similarity">
    <text evidence="1">Belongs to the HAD-like hydrolase superfamily. CbbY/CbbZ/Gph/YieH family.</text>
</comment>
<dbReference type="InterPro" id="IPR010972">
    <property type="entry name" value="Beta-PGM"/>
</dbReference>
<dbReference type="Proteomes" id="UP000295008">
    <property type="component" value="Unassembled WGS sequence"/>
</dbReference>
<dbReference type="CDD" id="cd02598">
    <property type="entry name" value="HAD_BPGM"/>
    <property type="match status" value="1"/>
</dbReference>
<dbReference type="InterPro" id="IPR006439">
    <property type="entry name" value="HAD-SF_hydro_IA"/>
</dbReference>
<evidence type="ECO:0000313" key="9">
    <source>
        <dbReference type="EMBL" id="TCL68548.1"/>
    </source>
</evidence>
<dbReference type="SUPFAM" id="SSF48208">
    <property type="entry name" value="Six-hairpin glycosidases"/>
    <property type="match status" value="1"/>
</dbReference>